<dbReference type="Proteomes" id="UP000613580">
    <property type="component" value="Unassembled WGS sequence"/>
</dbReference>
<dbReference type="Pfam" id="PF10173">
    <property type="entry name" value="Mit_KHE1"/>
    <property type="match status" value="1"/>
</dbReference>
<evidence type="ECO:0000313" key="2">
    <source>
        <dbReference type="Proteomes" id="UP000613580"/>
    </source>
</evidence>
<dbReference type="AlphaFoldDB" id="A0A8H6VXW6"/>
<evidence type="ECO:0000313" key="1">
    <source>
        <dbReference type="EMBL" id="KAF7294243.1"/>
    </source>
</evidence>
<proteinExistence type="predicted"/>
<dbReference type="OrthoDB" id="5562676at2759"/>
<sequence>MSPSPAAATRSAMRIVALPLTRLNVNASKLSRPTFYRFSITAPPPKPKVPRTGILARWLPEEGLGKWASHKANQTWIGWGAAPTGSIKQRAFQTGERLMSQLDFEETNLKSLDLAIAPSLNVDGKTGLAGKETEIMLLYPPTMLSGEQSLQNLKALVDERIPLHTRGMYTWIFFAVLSAPLKLIPIIPNFPFYFCAWRTWSHLKARRAAQYLQSLIANKRIVPEPLHDLTAVYAGATTAEPSVASAVDRDVLERAVRSLGLHAEEAKALFHAQEQVVTRLEKDAGKKYKTQ</sequence>
<reference evidence="1" key="1">
    <citation type="submission" date="2020-05" db="EMBL/GenBank/DDBJ databases">
        <title>Mycena genomes resolve the evolution of fungal bioluminescence.</title>
        <authorList>
            <person name="Tsai I.J."/>
        </authorList>
    </citation>
    <scope>NUCLEOTIDE SEQUENCE</scope>
    <source>
        <strain evidence="1">110903Hualien_Pintung</strain>
    </source>
</reference>
<name>A0A8H6VXW6_MYCCL</name>
<evidence type="ECO:0008006" key="3">
    <source>
        <dbReference type="Google" id="ProtNLM"/>
    </source>
</evidence>
<keyword evidence="2" id="KW-1185">Reference proteome</keyword>
<accession>A0A8H6VXW6</accession>
<dbReference type="GO" id="GO:1902600">
    <property type="term" value="P:proton transmembrane transport"/>
    <property type="evidence" value="ECO:0007669"/>
    <property type="project" value="TreeGrafter"/>
</dbReference>
<dbReference type="PANTHER" id="PTHR28062:SF1">
    <property type="entry name" value="TRANSMEMBRANE PROTEIN"/>
    <property type="match status" value="1"/>
</dbReference>
<dbReference type="EMBL" id="JACAZE010000019">
    <property type="protein sequence ID" value="KAF7294243.1"/>
    <property type="molecule type" value="Genomic_DNA"/>
</dbReference>
<organism evidence="1 2">
    <name type="scientific">Mycena chlorophos</name>
    <name type="common">Agaric fungus</name>
    <name type="synonym">Agaricus chlorophos</name>
    <dbReference type="NCBI Taxonomy" id="658473"/>
    <lineage>
        <taxon>Eukaryota</taxon>
        <taxon>Fungi</taxon>
        <taxon>Dikarya</taxon>
        <taxon>Basidiomycota</taxon>
        <taxon>Agaricomycotina</taxon>
        <taxon>Agaricomycetes</taxon>
        <taxon>Agaricomycetidae</taxon>
        <taxon>Agaricales</taxon>
        <taxon>Marasmiineae</taxon>
        <taxon>Mycenaceae</taxon>
        <taxon>Mycena</taxon>
    </lineage>
</organism>
<comment type="caution">
    <text evidence="1">The sequence shown here is derived from an EMBL/GenBank/DDBJ whole genome shotgun (WGS) entry which is preliminary data.</text>
</comment>
<dbReference type="PANTHER" id="PTHR28062">
    <property type="entry name" value="K+-H+ EXCHANGE-LIKE PROTEIN"/>
    <property type="match status" value="1"/>
</dbReference>
<gene>
    <name evidence="1" type="ORF">HMN09_01152700</name>
</gene>
<dbReference type="InterPro" id="IPR018786">
    <property type="entry name" value="Mit_KHE1"/>
</dbReference>
<protein>
    <recommendedName>
        <fullName evidence="3">Mitochondrial K+-H+ exchange-related-domain-containing protein</fullName>
    </recommendedName>
</protein>
<dbReference type="GO" id="GO:0005743">
    <property type="term" value="C:mitochondrial inner membrane"/>
    <property type="evidence" value="ECO:0007669"/>
    <property type="project" value="TreeGrafter"/>
</dbReference>
<dbReference type="GO" id="GO:0006813">
    <property type="term" value="P:potassium ion transport"/>
    <property type="evidence" value="ECO:0007669"/>
    <property type="project" value="TreeGrafter"/>
</dbReference>